<protein>
    <submittedName>
        <fullName evidence="2">Uncharacterized protein</fullName>
    </submittedName>
</protein>
<accession>Q0V1F1</accession>
<dbReference type="GeneID" id="5969631"/>
<dbReference type="EMBL" id="CH445327">
    <property type="protein sequence ID" value="EAT90375.1"/>
    <property type="molecule type" value="Genomic_DNA"/>
</dbReference>
<dbReference type="RefSeq" id="XP_001792781.1">
    <property type="nucleotide sequence ID" value="XM_001792729.1"/>
</dbReference>
<feature type="compositionally biased region" description="Basic and acidic residues" evidence="1">
    <location>
        <begin position="1"/>
        <end position="10"/>
    </location>
</feature>
<dbReference type="AlphaFoldDB" id="Q0V1F1"/>
<dbReference type="InParanoid" id="Q0V1F1"/>
<organism evidence="2 3">
    <name type="scientific">Phaeosphaeria nodorum (strain SN15 / ATCC MYA-4574 / FGSC 10173)</name>
    <name type="common">Glume blotch fungus</name>
    <name type="synonym">Parastagonospora nodorum</name>
    <dbReference type="NCBI Taxonomy" id="321614"/>
    <lineage>
        <taxon>Eukaryota</taxon>
        <taxon>Fungi</taxon>
        <taxon>Dikarya</taxon>
        <taxon>Ascomycota</taxon>
        <taxon>Pezizomycotina</taxon>
        <taxon>Dothideomycetes</taxon>
        <taxon>Pleosporomycetidae</taxon>
        <taxon>Pleosporales</taxon>
        <taxon>Pleosporineae</taxon>
        <taxon>Phaeosphaeriaceae</taxon>
        <taxon>Parastagonospora</taxon>
    </lineage>
</organism>
<reference evidence="3" key="1">
    <citation type="journal article" date="2007" name="Plant Cell">
        <title>Dothideomycete-plant interactions illuminated by genome sequencing and EST analysis of the wheat pathogen Stagonospora nodorum.</title>
        <authorList>
            <person name="Hane J.K."/>
            <person name="Lowe R.G."/>
            <person name="Solomon P.S."/>
            <person name="Tan K.C."/>
            <person name="Schoch C.L."/>
            <person name="Spatafora J.W."/>
            <person name="Crous P.W."/>
            <person name="Kodira C."/>
            <person name="Birren B.W."/>
            <person name="Galagan J.E."/>
            <person name="Torriani S.F."/>
            <person name="McDonald B.A."/>
            <person name="Oliver R.P."/>
        </authorList>
    </citation>
    <scope>NUCLEOTIDE SEQUENCE [LARGE SCALE GENOMIC DNA]</scope>
    <source>
        <strain evidence="3">SN15 / ATCC MYA-4574 / FGSC 10173</strain>
    </source>
</reference>
<gene>
    <name evidence="2" type="ORF">SNOG_02163</name>
</gene>
<sequence>MSEAPMRRGNEPNILPFFRQPNPSPAPVPEFSALYTRPPDLPIWTAIVSRQNAFLPIGAGLEFASFVIPA</sequence>
<evidence type="ECO:0000313" key="2">
    <source>
        <dbReference type="EMBL" id="EAT90375.1"/>
    </source>
</evidence>
<evidence type="ECO:0000256" key="1">
    <source>
        <dbReference type="SAM" id="MobiDB-lite"/>
    </source>
</evidence>
<dbReference type="KEGG" id="pno:SNOG_02163"/>
<proteinExistence type="predicted"/>
<evidence type="ECO:0000313" key="3">
    <source>
        <dbReference type="Proteomes" id="UP000001055"/>
    </source>
</evidence>
<name>Q0V1F1_PHANO</name>
<dbReference type="Proteomes" id="UP000001055">
    <property type="component" value="Unassembled WGS sequence"/>
</dbReference>
<feature type="region of interest" description="Disordered" evidence="1">
    <location>
        <begin position="1"/>
        <end position="22"/>
    </location>
</feature>